<evidence type="ECO:0000256" key="1">
    <source>
        <dbReference type="SAM" id="MobiDB-lite"/>
    </source>
</evidence>
<protein>
    <recommendedName>
        <fullName evidence="2">MmyB-like transcription regulator ligand binding domain-containing protein</fullName>
    </recommendedName>
</protein>
<dbReference type="Pfam" id="PF17765">
    <property type="entry name" value="MLTR_LBD"/>
    <property type="match status" value="1"/>
</dbReference>
<name>A0AAW8FDR7_9ACTN</name>
<proteinExistence type="predicted"/>
<feature type="region of interest" description="Disordered" evidence="1">
    <location>
        <begin position="41"/>
        <end position="83"/>
    </location>
</feature>
<feature type="region of interest" description="Disordered" evidence="1">
    <location>
        <begin position="1"/>
        <end position="27"/>
    </location>
</feature>
<evidence type="ECO:0000313" key="4">
    <source>
        <dbReference type="Proteomes" id="UP001234216"/>
    </source>
</evidence>
<evidence type="ECO:0000313" key="3">
    <source>
        <dbReference type="EMBL" id="MDQ0907310.1"/>
    </source>
</evidence>
<feature type="compositionally biased region" description="Low complexity" evidence="1">
    <location>
        <begin position="48"/>
        <end position="80"/>
    </location>
</feature>
<organism evidence="3 4">
    <name type="scientific">Streptomyces canus</name>
    <dbReference type="NCBI Taxonomy" id="58343"/>
    <lineage>
        <taxon>Bacteria</taxon>
        <taxon>Bacillati</taxon>
        <taxon>Actinomycetota</taxon>
        <taxon>Actinomycetes</taxon>
        <taxon>Kitasatosporales</taxon>
        <taxon>Streptomycetaceae</taxon>
        <taxon>Streptomyces</taxon>
        <taxon>Streptomyces aurantiacus group</taxon>
    </lineage>
</organism>
<evidence type="ECO:0000259" key="2">
    <source>
        <dbReference type="Pfam" id="PF17765"/>
    </source>
</evidence>
<dbReference type="EMBL" id="JAUSZV010000005">
    <property type="protein sequence ID" value="MDQ0907310.1"/>
    <property type="molecule type" value="Genomic_DNA"/>
</dbReference>
<feature type="domain" description="MmyB-like transcription regulator ligand binding" evidence="2">
    <location>
        <begin position="90"/>
        <end position="128"/>
    </location>
</feature>
<dbReference type="Proteomes" id="UP001234216">
    <property type="component" value="Unassembled WGS sequence"/>
</dbReference>
<feature type="compositionally biased region" description="Basic and acidic residues" evidence="1">
    <location>
        <begin position="1"/>
        <end position="11"/>
    </location>
</feature>
<dbReference type="AlphaFoldDB" id="A0AAW8FDR7"/>
<reference evidence="3" key="1">
    <citation type="submission" date="2023-07" db="EMBL/GenBank/DDBJ databases">
        <title>Comparative genomics of wheat-associated soil bacteria to identify genetic determinants of phenazine resistance.</title>
        <authorList>
            <person name="Mouncey N."/>
        </authorList>
    </citation>
    <scope>NUCLEOTIDE SEQUENCE</scope>
    <source>
        <strain evidence="3">V4I22</strain>
    </source>
</reference>
<accession>A0AAW8FDR7</accession>
<dbReference type="InterPro" id="IPR041413">
    <property type="entry name" value="MLTR_LBD"/>
</dbReference>
<gene>
    <name evidence="3" type="ORF">QFZ22_003295</name>
</gene>
<comment type="caution">
    <text evidence="3">The sequence shown here is derived from an EMBL/GenBank/DDBJ whole genome shotgun (WGS) entry which is preliminary data.</text>
</comment>
<sequence>MISTGRERKPADIGQPRQHRPGWPTRHSRFAGCLVHLLDLAQPPPPGAAASDRSAPSGSSRSATGFWTRSASPRSSRNAAWTSWQPTGWATPFFTAFEARPHRERNFARFVFLDETARSLYADWEKARPEERR</sequence>